<reference evidence="2 3" key="1">
    <citation type="submission" date="2016-03" db="EMBL/GenBank/DDBJ databases">
        <authorList>
            <person name="Ploux O."/>
        </authorList>
    </citation>
    <scope>NUCLEOTIDE SEQUENCE [LARGE SCALE GENOMIC DNA]</scope>
    <source>
        <strain evidence="2 3">UAMH 11012</strain>
    </source>
</reference>
<feature type="region of interest" description="Disordered" evidence="1">
    <location>
        <begin position="427"/>
        <end position="500"/>
    </location>
</feature>
<dbReference type="AlphaFoldDB" id="A0A1L7WYM0"/>
<feature type="region of interest" description="Disordered" evidence="1">
    <location>
        <begin position="570"/>
        <end position="627"/>
    </location>
</feature>
<organism evidence="2 3">
    <name type="scientific">Phialocephala subalpina</name>
    <dbReference type="NCBI Taxonomy" id="576137"/>
    <lineage>
        <taxon>Eukaryota</taxon>
        <taxon>Fungi</taxon>
        <taxon>Dikarya</taxon>
        <taxon>Ascomycota</taxon>
        <taxon>Pezizomycotina</taxon>
        <taxon>Leotiomycetes</taxon>
        <taxon>Helotiales</taxon>
        <taxon>Mollisiaceae</taxon>
        <taxon>Phialocephala</taxon>
        <taxon>Phialocephala fortinii species complex</taxon>
    </lineage>
</organism>
<feature type="compositionally biased region" description="Basic and acidic residues" evidence="1">
    <location>
        <begin position="615"/>
        <end position="624"/>
    </location>
</feature>
<dbReference type="STRING" id="576137.A0A1L7WYM0"/>
<keyword evidence="3" id="KW-1185">Reference proteome</keyword>
<protein>
    <submittedName>
        <fullName evidence="2">Uncharacterized protein</fullName>
    </submittedName>
</protein>
<feature type="compositionally biased region" description="Polar residues" evidence="1">
    <location>
        <begin position="479"/>
        <end position="498"/>
    </location>
</feature>
<accession>A0A1L7WYM0</accession>
<evidence type="ECO:0000313" key="3">
    <source>
        <dbReference type="Proteomes" id="UP000184330"/>
    </source>
</evidence>
<feature type="compositionally biased region" description="Basic and acidic residues" evidence="1">
    <location>
        <begin position="68"/>
        <end position="77"/>
    </location>
</feature>
<feature type="compositionally biased region" description="Polar residues" evidence="1">
    <location>
        <begin position="692"/>
        <end position="703"/>
    </location>
</feature>
<evidence type="ECO:0000313" key="2">
    <source>
        <dbReference type="EMBL" id="CZR57872.1"/>
    </source>
</evidence>
<dbReference type="EMBL" id="FJOG01000010">
    <property type="protein sequence ID" value="CZR57872.1"/>
    <property type="molecule type" value="Genomic_DNA"/>
</dbReference>
<sequence length="735" mass="80857">MNSYEDLPDSPEPSVASLPRTKCTFDFSKLLSHRRRASRTSENRLSTADTRRSKNNQSENNQVLYMPETEKLRDQRATRRSLSSISNGAGRRFDGSADSKFDLDSPADTMSRNMIDREIFEWQYVCQSGRPYWWSPESKYACQQKLQQRVASEQEERFGMQGIGNAPKAQYDMRRRAISDSYLADPNAVHDLAHLVAVQLLGACFTLPPDSITAVTPEYTRDEDGICRVQDSRLISSLRMHTHFRYSPSFGHQARNTSPVQVWSGRFDGPNAGSPPIRSNTDTSTPNIGTSSPCSRHPRSYRPLHNTEGSGYGDEEDYIRTCCSPNELDPSVGATAWYRRQGVHDPNNRSIAMPHMPSAGSKRRAARAPECSRDEEAAVTDSRAGPSAPRANYRLQPVLRSEPHPVFIQPVRELVVKRWKNFRRRMSGSLHSALPSRASEDLTSASESSASGTSSPILSSDAKIRRLRAQERGDIHGSSVDSTPHYNTPRSGQMSPNGTELGLPVRSPTPIFPLGDPLAAAASLVAAEMSHLRANAPSTPGVTTASDIISSRELIRSPASSTLAVCGTSHTRSEFPSLSPSSKPNTPSSTYSFSSQRSVGRQRRRSMLSEVCTSEDFRTSKSPDTEGIMEPISRSILSAVGSTLTSPKEERVSAYPFGPRRIQEAMSSPGPSVLPTLAELRGFNAQDRPKMSRTSTNGTQIFTPSDDGVEIDGLPAGPSKEVWAGKGGRRERTYL</sequence>
<proteinExistence type="predicted"/>
<feature type="compositionally biased region" description="Low complexity" evidence="1">
    <location>
        <begin position="576"/>
        <end position="599"/>
    </location>
</feature>
<feature type="compositionally biased region" description="Low complexity" evidence="1">
    <location>
        <begin position="441"/>
        <end position="455"/>
    </location>
</feature>
<feature type="region of interest" description="Disordered" evidence="1">
    <location>
        <begin position="265"/>
        <end position="312"/>
    </location>
</feature>
<feature type="region of interest" description="Disordered" evidence="1">
    <location>
        <begin position="34"/>
        <end position="100"/>
    </location>
</feature>
<feature type="compositionally biased region" description="Polar residues" evidence="1">
    <location>
        <begin position="277"/>
        <end position="294"/>
    </location>
</feature>
<feature type="region of interest" description="Disordered" evidence="1">
    <location>
        <begin position="686"/>
        <end position="735"/>
    </location>
</feature>
<feature type="compositionally biased region" description="Basic and acidic residues" evidence="1">
    <location>
        <begin position="462"/>
        <end position="475"/>
    </location>
</feature>
<feature type="compositionally biased region" description="Basic and acidic residues" evidence="1">
    <location>
        <begin position="91"/>
        <end position="100"/>
    </location>
</feature>
<dbReference type="OrthoDB" id="3946545at2759"/>
<name>A0A1L7WYM0_9HELO</name>
<gene>
    <name evidence="2" type="ORF">PAC_07761</name>
</gene>
<evidence type="ECO:0000256" key="1">
    <source>
        <dbReference type="SAM" id="MobiDB-lite"/>
    </source>
</evidence>
<feature type="region of interest" description="Disordered" evidence="1">
    <location>
        <begin position="344"/>
        <end position="390"/>
    </location>
</feature>
<dbReference type="Proteomes" id="UP000184330">
    <property type="component" value="Unassembled WGS sequence"/>
</dbReference>